<keyword evidence="10" id="KW-1185">Reference proteome</keyword>
<evidence type="ECO:0000256" key="7">
    <source>
        <dbReference type="ARBA" id="ARBA00023242"/>
    </source>
</evidence>
<evidence type="ECO:0000259" key="8">
    <source>
        <dbReference type="Pfam" id="PF13359"/>
    </source>
</evidence>
<keyword evidence="5" id="KW-0479">Metal-binding</keyword>
<dbReference type="Pfam" id="PF13359">
    <property type="entry name" value="DDE_Tnp_4"/>
    <property type="match status" value="1"/>
</dbReference>
<dbReference type="GO" id="GO:0046872">
    <property type="term" value="F:metal ion binding"/>
    <property type="evidence" value="ECO:0007669"/>
    <property type="project" value="UniProtKB-KW"/>
</dbReference>
<sequence>MDRKTFSHLRYLLIEHGGLCPGRIGSLVLTFGGREPLFSHYVNKVLGVILSLHSVLLAKPTPVADDCDDTHWKWFMGCLGALNCTHIPMLVSNTNKPRYQTRKRQIAANTLVVCDRNMQFVYVLPGWEGSAGDSRGLRDAVLQVNGLKVPKEAELDDAHYEAFLEDEVIATEFVEFVEPTTEWTQLRENNATDMWMNR</sequence>
<dbReference type="PANTHER" id="PTHR22930:SF293">
    <property type="entry name" value="PROTEIN ALP1-LIKE"/>
    <property type="match status" value="1"/>
</dbReference>
<keyword evidence="7" id="KW-0539">Nucleus</keyword>
<dbReference type="PANTHER" id="PTHR22930">
    <property type="match status" value="1"/>
</dbReference>
<feature type="domain" description="DDE Tnp4" evidence="8">
    <location>
        <begin position="83"/>
        <end position="145"/>
    </location>
</feature>
<dbReference type="AlphaFoldDB" id="A0ABD1HI76"/>
<comment type="similarity">
    <text evidence="3">Belongs to the HARBI1 family.</text>
</comment>
<dbReference type="InterPro" id="IPR045249">
    <property type="entry name" value="HARBI1-like"/>
</dbReference>
<proteinExistence type="inferred from homology"/>
<keyword evidence="4" id="KW-0540">Nuclease</keyword>
<evidence type="ECO:0000256" key="2">
    <source>
        <dbReference type="ARBA" id="ARBA00004123"/>
    </source>
</evidence>
<evidence type="ECO:0000256" key="4">
    <source>
        <dbReference type="ARBA" id="ARBA00022722"/>
    </source>
</evidence>
<accession>A0ABD1HI76</accession>
<name>A0ABD1HI76_SALDI</name>
<evidence type="ECO:0000256" key="6">
    <source>
        <dbReference type="ARBA" id="ARBA00022801"/>
    </source>
</evidence>
<evidence type="ECO:0000313" key="10">
    <source>
        <dbReference type="Proteomes" id="UP001567538"/>
    </source>
</evidence>
<dbReference type="GO" id="GO:0004518">
    <property type="term" value="F:nuclease activity"/>
    <property type="evidence" value="ECO:0007669"/>
    <property type="project" value="UniProtKB-KW"/>
</dbReference>
<dbReference type="EMBL" id="JBEAFC010000006">
    <property type="protein sequence ID" value="KAL1554754.1"/>
    <property type="molecule type" value="Genomic_DNA"/>
</dbReference>
<reference evidence="9 10" key="1">
    <citation type="submission" date="2024-06" db="EMBL/GenBank/DDBJ databases">
        <title>A chromosome level genome sequence of Diviner's sage (Salvia divinorum).</title>
        <authorList>
            <person name="Ford S.A."/>
            <person name="Ro D.-K."/>
            <person name="Ness R.W."/>
            <person name="Phillips M.A."/>
        </authorList>
    </citation>
    <scope>NUCLEOTIDE SEQUENCE [LARGE SCALE GENOMIC DNA]</scope>
    <source>
        <strain evidence="9">SAF-2024a</strain>
        <tissue evidence="9">Leaf</tissue>
    </source>
</reference>
<protein>
    <recommendedName>
        <fullName evidence="8">DDE Tnp4 domain-containing protein</fullName>
    </recommendedName>
</protein>
<evidence type="ECO:0000256" key="1">
    <source>
        <dbReference type="ARBA" id="ARBA00001968"/>
    </source>
</evidence>
<comment type="cofactor">
    <cofactor evidence="1">
        <name>a divalent metal cation</name>
        <dbReference type="ChEBI" id="CHEBI:60240"/>
    </cofactor>
</comment>
<evidence type="ECO:0000313" key="9">
    <source>
        <dbReference type="EMBL" id="KAL1554754.1"/>
    </source>
</evidence>
<gene>
    <name evidence="9" type="ORF">AAHA92_15279</name>
</gene>
<comment type="caution">
    <text evidence="9">The sequence shown here is derived from an EMBL/GenBank/DDBJ whole genome shotgun (WGS) entry which is preliminary data.</text>
</comment>
<evidence type="ECO:0000256" key="5">
    <source>
        <dbReference type="ARBA" id="ARBA00022723"/>
    </source>
</evidence>
<dbReference type="InterPro" id="IPR027806">
    <property type="entry name" value="HARBI1_dom"/>
</dbReference>
<dbReference type="GO" id="GO:0005634">
    <property type="term" value="C:nucleus"/>
    <property type="evidence" value="ECO:0007669"/>
    <property type="project" value="UniProtKB-SubCell"/>
</dbReference>
<evidence type="ECO:0000256" key="3">
    <source>
        <dbReference type="ARBA" id="ARBA00006958"/>
    </source>
</evidence>
<comment type="subcellular location">
    <subcellularLocation>
        <location evidence="2">Nucleus</location>
    </subcellularLocation>
</comment>
<keyword evidence="6" id="KW-0378">Hydrolase</keyword>
<dbReference type="Proteomes" id="UP001567538">
    <property type="component" value="Unassembled WGS sequence"/>
</dbReference>
<dbReference type="GO" id="GO:0016787">
    <property type="term" value="F:hydrolase activity"/>
    <property type="evidence" value="ECO:0007669"/>
    <property type="project" value="UniProtKB-KW"/>
</dbReference>
<organism evidence="9 10">
    <name type="scientific">Salvia divinorum</name>
    <name type="common">Maria pastora</name>
    <name type="synonym">Diviner's sage</name>
    <dbReference type="NCBI Taxonomy" id="28513"/>
    <lineage>
        <taxon>Eukaryota</taxon>
        <taxon>Viridiplantae</taxon>
        <taxon>Streptophyta</taxon>
        <taxon>Embryophyta</taxon>
        <taxon>Tracheophyta</taxon>
        <taxon>Spermatophyta</taxon>
        <taxon>Magnoliopsida</taxon>
        <taxon>eudicotyledons</taxon>
        <taxon>Gunneridae</taxon>
        <taxon>Pentapetalae</taxon>
        <taxon>asterids</taxon>
        <taxon>lamiids</taxon>
        <taxon>Lamiales</taxon>
        <taxon>Lamiaceae</taxon>
        <taxon>Nepetoideae</taxon>
        <taxon>Mentheae</taxon>
        <taxon>Salviinae</taxon>
        <taxon>Salvia</taxon>
        <taxon>Salvia subgen. Calosphace</taxon>
    </lineage>
</organism>